<dbReference type="PANTHER" id="PTHR42847">
    <property type="entry name" value="ALKANESULFONATE MONOOXYGENASE"/>
    <property type="match status" value="1"/>
</dbReference>
<organism evidence="6 7">
    <name type="scientific">Geodia barretti</name>
    <name type="common">Barrett's horny sponge</name>
    <dbReference type="NCBI Taxonomy" id="519541"/>
    <lineage>
        <taxon>Eukaryota</taxon>
        <taxon>Metazoa</taxon>
        <taxon>Porifera</taxon>
        <taxon>Demospongiae</taxon>
        <taxon>Heteroscleromorpha</taxon>
        <taxon>Tetractinellida</taxon>
        <taxon>Astrophorina</taxon>
        <taxon>Geodiidae</taxon>
        <taxon>Geodia</taxon>
    </lineage>
</organism>
<dbReference type="Proteomes" id="UP001174909">
    <property type="component" value="Unassembled WGS sequence"/>
</dbReference>
<dbReference type="CDD" id="cd01097">
    <property type="entry name" value="Tetrahydromethanopterin_reductase"/>
    <property type="match status" value="1"/>
</dbReference>
<dbReference type="Gene3D" id="3.20.20.30">
    <property type="entry name" value="Luciferase-like domain"/>
    <property type="match status" value="1"/>
</dbReference>
<proteinExistence type="predicted"/>
<evidence type="ECO:0000259" key="5">
    <source>
        <dbReference type="Pfam" id="PF00296"/>
    </source>
</evidence>
<dbReference type="PANTHER" id="PTHR42847:SF4">
    <property type="entry name" value="ALKANESULFONATE MONOOXYGENASE-RELATED"/>
    <property type="match status" value="1"/>
</dbReference>
<feature type="domain" description="Luciferase-like" evidence="5">
    <location>
        <begin position="1"/>
        <end position="250"/>
    </location>
</feature>
<dbReference type="GO" id="GO:0008726">
    <property type="term" value="F:alkanesulfonate monooxygenase activity"/>
    <property type="evidence" value="ECO:0007669"/>
    <property type="project" value="TreeGrafter"/>
</dbReference>
<reference evidence="6" key="1">
    <citation type="submission" date="2023-03" db="EMBL/GenBank/DDBJ databases">
        <authorList>
            <person name="Steffen K."/>
            <person name="Cardenas P."/>
        </authorList>
    </citation>
    <scope>NUCLEOTIDE SEQUENCE</scope>
</reference>
<dbReference type="AlphaFoldDB" id="A0AA35TQQ3"/>
<evidence type="ECO:0000256" key="4">
    <source>
        <dbReference type="ARBA" id="ARBA00023033"/>
    </source>
</evidence>
<accession>A0AA35TQQ3</accession>
<dbReference type="NCBIfam" id="TIGR03619">
    <property type="entry name" value="F420_Rv2161c"/>
    <property type="match status" value="1"/>
</dbReference>
<keyword evidence="1" id="KW-0285">Flavoprotein</keyword>
<evidence type="ECO:0000256" key="2">
    <source>
        <dbReference type="ARBA" id="ARBA00022643"/>
    </source>
</evidence>
<evidence type="ECO:0000313" key="7">
    <source>
        <dbReference type="Proteomes" id="UP001174909"/>
    </source>
</evidence>
<evidence type="ECO:0000256" key="1">
    <source>
        <dbReference type="ARBA" id="ARBA00022630"/>
    </source>
</evidence>
<evidence type="ECO:0000256" key="3">
    <source>
        <dbReference type="ARBA" id="ARBA00023002"/>
    </source>
</evidence>
<dbReference type="EMBL" id="CASHTH010004032">
    <property type="protein sequence ID" value="CAI8052680.1"/>
    <property type="molecule type" value="Genomic_DNA"/>
</dbReference>
<dbReference type="InterPro" id="IPR036661">
    <property type="entry name" value="Luciferase-like_sf"/>
</dbReference>
<dbReference type="GO" id="GO:0046306">
    <property type="term" value="P:alkanesulfonate catabolic process"/>
    <property type="evidence" value="ECO:0007669"/>
    <property type="project" value="TreeGrafter"/>
</dbReference>
<sequence length="314" mass="34832">MQFGFYLPSSGPTARPEPLAAIARKGDELGFYCMVAGDHILVPREVNSPYPYTADGRFHGGAAVEYMEQLTLLTYLAGITSNIRLVPSVMIVPYRNPLLAAKILATMDVLSQGRLTVGVGVGWMEEEFEALDAPPFAERGAVTNEYLLAFKELWTSDNPTFEGKYCRFSDIHFLPKPVQEPHPPIWVGGQSRAAMRRAARLGDGWHPVGAIPAAPLEPEELAQNISELHRYAEEADRDPGELEVSMKAPLYDVNSSPSGVTRRRFSGEPEQMLQDIQTYQDAGVGCIIFDIRGEDLNRSLERLDWFAEEVMSQG</sequence>
<protein>
    <submittedName>
        <fullName evidence="6">Uncharacterized protein Mb0978c</fullName>
    </submittedName>
</protein>
<dbReference type="InterPro" id="IPR019921">
    <property type="entry name" value="Lucif-like_OxRdtase_Rv2161c"/>
</dbReference>
<evidence type="ECO:0000313" key="6">
    <source>
        <dbReference type="EMBL" id="CAI8052680.1"/>
    </source>
</evidence>
<gene>
    <name evidence="6" type="ORF">GBAR_LOCUS28812</name>
</gene>
<name>A0AA35TQQ3_GEOBA</name>
<dbReference type="SUPFAM" id="SSF51679">
    <property type="entry name" value="Bacterial luciferase-like"/>
    <property type="match status" value="1"/>
</dbReference>
<keyword evidence="2" id="KW-0288">FMN</keyword>
<keyword evidence="4" id="KW-0503">Monooxygenase</keyword>
<keyword evidence="3" id="KW-0560">Oxidoreductase</keyword>
<dbReference type="Pfam" id="PF00296">
    <property type="entry name" value="Bac_luciferase"/>
    <property type="match status" value="1"/>
</dbReference>
<keyword evidence="7" id="KW-1185">Reference proteome</keyword>
<dbReference type="InterPro" id="IPR011251">
    <property type="entry name" value="Luciferase-like_dom"/>
</dbReference>
<dbReference type="InterPro" id="IPR050172">
    <property type="entry name" value="SsuD_RutA_monooxygenase"/>
</dbReference>
<comment type="caution">
    <text evidence="6">The sequence shown here is derived from an EMBL/GenBank/DDBJ whole genome shotgun (WGS) entry which is preliminary data.</text>
</comment>